<name>A0ACB7ITL4_PLECO</name>
<protein>
    <submittedName>
        <fullName evidence="1">Uncharacterized protein</fullName>
    </submittedName>
</protein>
<reference evidence="1 2" key="1">
    <citation type="journal article" date="2021" name="Appl. Environ. Microbiol.">
        <title>Genetic linkage and physical mapping for an oyster mushroom Pleurotus cornucopiae and QTL analysis for the trait cap color.</title>
        <authorList>
            <person name="Zhang Y."/>
            <person name="Gao W."/>
            <person name="Sonnenberg A."/>
            <person name="Chen Q."/>
            <person name="Zhang J."/>
            <person name="Huang C."/>
        </authorList>
    </citation>
    <scope>NUCLEOTIDE SEQUENCE [LARGE SCALE GENOMIC DNA]</scope>
    <source>
        <strain evidence="1">CCMSSC00406</strain>
    </source>
</reference>
<comment type="caution">
    <text evidence="1">The sequence shown here is derived from an EMBL/GenBank/DDBJ whole genome shotgun (WGS) entry which is preliminary data.</text>
</comment>
<keyword evidence="2" id="KW-1185">Reference proteome</keyword>
<gene>
    <name evidence="1" type="ORF">CCMSSC00406_0005502</name>
</gene>
<evidence type="ECO:0000313" key="2">
    <source>
        <dbReference type="Proteomes" id="UP000824881"/>
    </source>
</evidence>
<sequence>MSPDDKLPVYAPPPRPPPRQQSAKFRRLLATLLLSALALSLSAYNIWTTEQDRTLAKPPLRAKEILDQCRSLELEPGPPPDFHLRKVSDRFVPGTKAVLIKNATIWTGETSGYEVIKGDLLLDKGLIQAIGEVGEDVLQKYKELETVDVAESWVTPGIVDLHSHLGVLSSPSLRGSSDGNSRKGLVQPWLRSLDGLNTHDEAYQLSISGGVTTVNVLPGSANSIGGQAFTIKLRPTKERSASSMLLEPPFTLNGTEFDPSVPPRWRQMKHACGENPSRVYSDTRMDTIWALRQGYETARKIKVSQDEFCAKAQAGLWNEIGDFPEDLQWEALVDVLRGRNTRPGQVQNHCYEAVDLDGIVRLTNEFKFPLAAFHHAHETYLVPDLLKKAYGHPPAVAIFATNGRYKREAYRGSEFAARILADNGLNVVMKSDHPVLDSRYLVYEAQQAHYYGLPRNLALASVTTTPAITMGMDHRIGFIKSGYDADVVVWDSHPLALGATPKQVYIDGIPQLDDPQTLEKPPSFQSAPETPNFDKEAADAIKYEGLPPLLPSKAKSDVVIFSNVSSLFVKSSGTIKQVFGASAFGERGVAVVKGGKLICSGTSSSCQKSIQTFGQSSETIDIEGGSIAPGLLTFGSPLGLREIAGEATTSDGVVGDPLGSGLPSLVGGEGAIIRAVDGLQFSTRDALIAYRSGVTSAVVSPLSSGFLSGLGVAFSVGASHALESGAIQKPITALHVAITHASSVSVSTQIAALRRLLLGKAPGELGERAKAVVNGDLPLVVVVDSADAMASLIKLKAEVEAQTEIPIRLTFSGANEAHLIAEEIAAANIGVILVQYRPFPSTWEKKRILPGPPLSKLTSVTTLLAANVTVGLGVEEAWNARNTRFEIGWANLDAQGDLTKADAIALGSVNLEKLLGIDEDSTNNDLVVTKAGSITDFEAKVVGIVSASKDAVYLL</sequence>
<proteinExistence type="predicted"/>
<organism evidence="1 2">
    <name type="scientific">Pleurotus cornucopiae</name>
    <name type="common">Cornucopia mushroom</name>
    <dbReference type="NCBI Taxonomy" id="5321"/>
    <lineage>
        <taxon>Eukaryota</taxon>
        <taxon>Fungi</taxon>
        <taxon>Dikarya</taxon>
        <taxon>Basidiomycota</taxon>
        <taxon>Agaricomycotina</taxon>
        <taxon>Agaricomycetes</taxon>
        <taxon>Agaricomycetidae</taxon>
        <taxon>Agaricales</taxon>
        <taxon>Pleurotineae</taxon>
        <taxon>Pleurotaceae</taxon>
        <taxon>Pleurotus</taxon>
    </lineage>
</organism>
<dbReference type="EMBL" id="WQMT02000007">
    <property type="protein sequence ID" value="KAG9221059.1"/>
    <property type="molecule type" value="Genomic_DNA"/>
</dbReference>
<dbReference type="Proteomes" id="UP000824881">
    <property type="component" value="Unassembled WGS sequence"/>
</dbReference>
<accession>A0ACB7ITL4</accession>
<evidence type="ECO:0000313" key="1">
    <source>
        <dbReference type="EMBL" id="KAG9221059.1"/>
    </source>
</evidence>